<keyword evidence="3" id="KW-1185">Reference proteome</keyword>
<feature type="region of interest" description="Disordered" evidence="1">
    <location>
        <begin position="102"/>
        <end position="124"/>
    </location>
</feature>
<gene>
    <name evidence="2" type="ORF">PCANC_01179</name>
</gene>
<reference evidence="2 3" key="1">
    <citation type="submission" date="2017-11" db="EMBL/GenBank/DDBJ databases">
        <title>De novo assembly and phasing of dikaryotic genomes from two isolates of Puccinia coronata f. sp. avenae, the causal agent of oat crown rust.</title>
        <authorList>
            <person name="Miller M.E."/>
            <person name="Zhang Y."/>
            <person name="Omidvar V."/>
            <person name="Sperschneider J."/>
            <person name="Schwessinger B."/>
            <person name="Raley C."/>
            <person name="Palmer J.M."/>
            <person name="Garnica D."/>
            <person name="Upadhyaya N."/>
            <person name="Rathjen J."/>
            <person name="Taylor J.M."/>
            <person name="Park R.F."/>
            <person name="Dodds P.N."/>
            <person name="Hirsch C.D."/>
            <person name="Kianian S.F."/>
            <person name="Figueroa M."/>
        </authorList>
    </citation>
    <scope>NUCLEOTIDE SEQUENCE [LARGE SCALE GENOMIC DNA]</scope>
    <source>
        <strain evidence="2">12NC29</strain>
    </source>
</reference>
<evidence type="ECO:0000256" key="1">
    <source>
        <dbReference type="SAM" id="MobiDB-lite"/>
    </source>
</evidence>
<comment type="caution">
    <text evidence="2">The sequence shown here is derived from an EMBL/GenBank/DDBJ whole genome shotgun (WGS) entry which is preliminary data.</text>
</comment>
<dbReference type="EMBL" id="PGCJ01000009">
    <property type="protein sequence ID" value="PLW57581.1"/>
    <property type="molecule type" value="Genomic_DNA"/>
</dbReference>
<evidence type="ECO:0000313" key="2">
    <source>
        <dbReference type="EMBL" id="PLW57581.1"/>
    </source>
</evidence>
<organism evidence="2 3">
    <name type="scientific">Puccinia coronata f. sp. avenae</name>
    <dbReference type="NCBI Taxonomy" id="200324"/>
    <lineage>
        <taxon>Eukaryota</taxon>
        <taxon>Fungi</taxon>
        <taxon>Dikarya</taxon>
        <taxon>Basidiomycota</taxon>
        <taxon>Pucciniomycotina</taxon>
        <taxon>Pucciniomycetes</taxon>
        <taxon>Pucciniales</taxon>
        <taxon>Pucciniaceae</taxon>
        <taxon>Puccinia</taxon>
    </lineage>
</organism>
<accession>A0A2N5W5S3</accession>
<evidence type="ECO:0000313" key="3">
    <source>
        <dbReference type="Proteomes" id="UP000235388"/>
    </source>
</evidence>
<sequence length="142" mass="15398">MSVRLAGCGGGGDGRLDRGKRLLILYLFLAEGDHRLESHVQTVLVLVRWKNATGDALGNASQRILTNRNAPFFRDDEGTRANRSHGVEAPILVCRSTRVLSARTPRSAAPHSDEQQSQTPSSASDANVAMLWMEQSGLGVVF</sequence>
<dbReference type="Proteomes" id="UP000235388">
    <property type="component" value="Unassembled WGS sequence"/>
</dbReference>
<name>A0A2N5W5S3_9BASI</name>
<dbReference type="AlphaFoldDB" id="A0A2N5W5S3"/>
<proteinExistence type="predicted"/>
<protein>
    <submittedName>
        <fullName evidence="2">Uncharacterized protein</fullName>
    </submittedName>
</protein>
<feature type="compositionally biased region" description="Polar residues" evidence="1">
    <location>
        <begin position="115"/>
        <end position="124"/>
    </location>
</feature>